<dbReference type="Proteomes" id="UP000320672">
    <property type="component" value="Chromosome"/>
</dbReference>
<sequence>MDLFAVAEGMNTLGFPLLAILAMFASKLSVGPATRLTDRFFIFAFALQTILTARTVVNCDHTWLLHMFTVMILIVGSVIIPSLRDNVADPV</sequence>
<reference evidence="2 3" key="1">
    <citation type="submission" date="2019-02" db="EMBL/GenBank/DDBJ databases">
        <title>Deep-cultivation of Planctomycetes and their phenomic and genomic characterization uncovers novel biology.</title>
        <authorList>
            <person name="Wiegand S."/>
            <person name="Jogler M."/>
            <person name="Boedeker C."/>
            <person name="Pinto D."/>
            <person name="Vollmers J."/>
            <person name="Rivas-Marin E."/>
            <person name="Kohn T."/>
            <person name="Peeters S.H."/>
            <person name="Heuer A."/>
            <person name="Rast P."/>
            <person name="Oberbeckmann S."/>
            <person name="Bunk B."/>
            <person name="Jeske O."/>
            <person name="Meyerdierks A."/>
            <person name="Storesund J.E."/>
            <person name="Kallscheuer N."/>
            <person name="Luecker S."/>
            <person name="Lage O.M."/>
            <person name="Pohl T."/>
            <person name="Merkel B.J."/>
            <person name="Hornburger P."/>
            <person name="Mueller R.-W."/>
            <person name="Bruemmer F."/>
            <person name="Labrenz M."/>
            <person name="Spormann A.M."/>
            <person name="Op den Camp H."/>
            <person name="Overmann J."/>
            <person name="Amann R."/>
            <person name="Jetten M.S.M."/>
            <person name="Mascher T."/>
            <person name="Medema M.H."/>
            <person name="Devos D.P."/>
            <person name="Kaster A.-K."/>
            <person name="Ovreas L."/>
            <person name="Rohde M."/>
            <person name="Galperin M.Y."/>
            <person name="Jogler C."/>
        </authorList>
    </citation>
    <scope>NUCLEOTIDE SEQUENCE [LARGE SCALE GENOMIC DNA]</scope>
    <source>
        <strain evidence="2 3">FF011L</strain>
    </source>
</reference>
<keyword evidence="1" id="KW-0812">Transmembrane</keyword>
<name>A0A517MEA3_9BACT</name>
<gene>
    <name evidence="2" type="ORF">FF011L_19850</name>
</gene>
<dbReference type="RefSeq" id="WP_145351427.1">
    <property type="nucleotide sequence ID" value="NZ_CP036262.1"/>
</dbReference>
<accession>A0A517MEA3</accession>
<dbReference type="OrthoDB" id="283426at2"/>
<evidence type="ECO:0000313" key="2">
    <source>
        <dbReference type="EMBL" id="QDS93224.1"/>
    </source>
</evidence>
<keyword evidence="1" id="KW-1133">Transmembrane helix</keyword>
<evidence type="ECO:0000256" key="1">
    <source>
        <dbReference type="SAM" id="Phobius"/>
    </source>
</evidence>
<organism evidence="2 3">
    <name type="scientific">Roseimaritima multifibrata</name>
    <dbReference type="NCBI Taxonomy" id="1930274"/>
    <lineage>
        <taxon>Bacteria</taxon>
        <taxon>Pseudomonadati</taxon>
        <taxon>Planctomycetota</taxon>
        <taxon>Planctomycetia</taxon>
        <taxon>Pirellulales</taxon>
        <taxon>Pirellulaceae</taxon>
        <taxon>Roseimaritima</taxon>
    </lineage>
</organism>
<keyword evidence="3" id="KW-1185">Reference proteome</keyword>
<proteinExistence type="predicted"/>
<feature type="transmembrane region" description="Helical" evidence="1">
    <location>
        <begin position="40"/>
        <end position="57"/>
    </location>
</feature>
<dbReference type="AlphaFoldDB" id="A0A517MEA3"/>
<dbReference type="KEGG" id="rml:FF011L_19850"/>
<dbReference type="EMBL" id="CP036262">
    <property type="protein sequence ID" value="QDS93224.1"/>
    <property type="molecule type" value="Genomic_DNA"/>
</dbReference>
<feature type="transmembrane region" description="Helical" evidence="1">
    <location>
        <begin position="63"/>
        <end position="83"/>
    </location>
</feature>
<keyword evidence="1" id="KW-0472">Membrane</keyword>
<protein>
    <submittedName>
        <fullName evidence="2">Uncharacterized protein</fullName>
    </submittedName>
</protein>
<feature type="transmembrane region" description="Helical" evidence="1">
    <location>
        <begin position="12"/>
        <end position="28"/>
    </location>
</feature>
<evidence type="ECO:0000313" key="3">
    <source>
        <dbReference type="Proteomes" id="UP000320672"/>
    </source>
</evidence>